<comment type="catalytic activity">
    <reaction evidence="1">
        <text>ATP + protein L-histidine = ADP + protein N-phospho-L-histidine.</text>
        <dbReference type="EC" id="2.7.13.3"/>
    </reaction>
</comment>
<evidence type="ECO:0000313" key="13">
    <source>
        <dbReference type="EMBL" id="KAB2378153.1"/>
    </source>
</evidence>
<evidence type="ECO:0000256" key="3">
    <source>
        <dbReference type="ARBA" id="ARBA00012438"/>
    </source>
</evidence>
<dbReference type="Gene3D" id="1.10.287.130">
    <property type="match status" value="1"/>
</dbReference>
<dbReference type="Gene3D" id="6.10.340.10">
    <property type="match status" value="1"/>
</dbReference>
<evidence type="ECO:0000256" key="5">
    <source>
        <dbReference type="ARBA" id="ARBA00022679"/>
    </source>
</evidence>
<dbReference type="InterPro" id="IPR004358">
    <property type="entry name" value="Sig_transdc_His_kin-like_C"/>
</dbReference>
<keyword evidence="7 13" id="KW-0418">Kinase</keyword>
<dbReference type="SMART" id="SM00304">
    <property type="entry name" value="HAMP"/>
    <property type="match status" value="1"/>
</dbReference>
<feature type="domain" description="HAMP" evidence="12">
    <location>
        <begin position="166"/>
        <end position="219"/>
    </location>
</feature>
<dbReference type="PANTHER" id="PTHR45436:SF5">
    <property type="entry name" value="SENSOR HISTIDINE KINASE TRCS"/>
    <property type="match status" value="1"/>
</dbReference>
<gene>
    <name evidence="13" type="ORF">F9B16_23495</name>
</gene>
<evidence type="ECO:0000256" key="10">
    <source>
        <dbReference type="ARBA" id="ARBA00023136"/>
    </source>
</evidence>
<sequence>MIAAVVSALVLTVLAVGIDLLVRSNEHDVAFARTELAARRISAAVRQRTLPSPIPPGAGGVRYLQVVGADRRILNASPAAAGRPPLSAVVPPPADRVREFSRCPASGGGCLTIVAIRVTPTADSSVVYAGRPLPTILSSPILELILAGCVVALTALASWTTWQVVGRTLRPVDDIRTQLAEITVSDLSHRVPEPPGDDEVARLARTANATLDRLERSVRVQHQFASDAAHELRTPIAGLRVNLEDLAMHPQDTDVETAAQAALRSADRLEGIVADLLLLAQIGTGADLAEPLDLTALVESGIRDHQAPSAQNHAIPIRPRLTPRVRVQGVPAHLQRLLDGLLDNAQRHATEAVEVELVSDHDHAALTVADDGPGIPPEDRERVFERFTRVDTARSRDAGGTGLGLAIAREIASAHRGTLTIDDSPSGARFTLRLPLLAPPSDGSPGTR</sequence>
<dbReference type="EMBL" id="WBMR01000071">
    <property type="protein sequence ID" value="KAB2378153.1"/>
    <property type="molecule type" value="Genomic_DNA"/>
</dbReference>
<dbReference type="SUPFAM" id="SSF158472">
    <property type="entry name" value="HAMP domain-like"/>
    <property type="match status" value="1"/>
</dbReference>
<dbReference type="InterPro" id="IPR050428">
    <property type="entry name" value="TCS_sensor_his_kinase"/>
</dbReference>
<keyword evidence="9" id="KW-0902">Two-component regulatory system</keyword>
<dbReference type="PROSITE" id="PS50109">
    <property type="entry name" value="HIS_KIN"/>
    <property type="match status" value="1"/>
</dbReference>
<reference evidence="13 14" key="1">
    <citation type="submission" date="2019-09" db="EMBL/GenBank/DDBJ databases">
        <title>Actinomadura physcomitrii sp. nov., a novel actinomycete isolated from moss [Physcomitrium sphaericum (Ludw) Fuernr].</title>
        <authorList>
            <person name="Liu C."/>
            <person name="Zhuang X."/>
        </authorList>
    </citation>
    <scope>NUCLEOTIDE SEQUENCE [LARGE SCALE GENOMIC DNA]</scope>
    <source>
        <strain evidence="13 14">CYP1-1B</strain>
    </source>
</reference>
<dbReference type="CDD" id="cd00082">
    <property type="entry name" value="HisKA"/>
    <property type="match status" value="1"/>
</dbReference>
<keyword evidence="10" id="KW-0472">Membrane</keyword>
<dbReference type="PROSITE" id="PS50885">
    <property type="entry name" value="HAMP"/>
    <property type="match status" value="1"/>
</dbReference>
<dbReference type="CDD" id="cd06225">
    <property type="entry name" value="HAMP"/>
    <property type="match status" value="1"/>
</dbReference>
<evidence type="ECO:0000259" key="12">
    <source>
        <dbReference type="PROSITE" id="PS50885"/>
    </source>
</evidence>
<evidence type="ECO:0000313" key="14">
    <source>
        <dbReference type="Proteomes" id="UP000483004"/>
    </source>
</evidence>
<dbReference type="InterPro" id="IPR003661">
    <property type="entry name" value="HisK_dim/P_dom"/>
</dbReference>
<dbReference type="GO" id="GO:0005886">
    <property type="term" value="C:plasma membrane"/>
    <property type="evidence" value="ECO:0007669"/>
    <property type="project" value="UniProtKB-SubCell"/>
</dbReference>
<dbReference type="EC" id="2.7.13.3" evidence="3"/>
<evidence type="ECO:0000256" key="6">
    <source>
        <dbReference type="ARBA" id="ARBA00022692"/>
    </source>
</evidence>
<evidence type="ECO:0000256" key="1">
    <source>
        <dbReference type="ARBA" id="ARBA00000085"/>
    </source>
</evidence>
<evidence type="ECO:0000259" key="11">
    <source>
        <dbReference type="PROSITE" id="PS50109"/>
    </source>
</evidence>
<dbReference type="PANTHER" id="PTHR45436">
    <property type="entry name" value="SENSOR HISTIDINE KINASE YKOH"/>
    <property type="match status" value="1"/>
</dbReference>
<feature type="domain" description="Histidine kinase" evidence="11">
    <location>
        <begin position="227"/>
        <end position="438"/>
    </location>
</feature>
<dbReference type="Pfam" id="PF00512">
    <property type="entry name" value="HisKA"/>
    <property type="match status" value="1"/>
</dbReference>
<dbReference type="Pfam" id="PF00672">
    <property type="entry name" value="HAMP"/>
    <property type="match status" value="1"/>
</dbReference>
<dbReference type="GO" id="GO:0000155">
    <property type="term" value="F:phosphorelay sensor kinase activity"/>
    <property type="evidence" value="ECO:0007669"/>
    <property type="project" value="InterPro"/>
</dbReference>
<proteinExistence type="predicted"/>
<dbReference type="InterPro" id="IPR036890">
    <property type="entry name" value="HATPase_C_sf"/>
</dbReference>
<name>A0A6L3VT49_9ACTN</name>
<dbReference type="SMART" id="SM00388">
    <property type="entry name" value="HisKA"/>
    <property type="match status" value="1"/>
</dbReference>
<dbReference type="Pfam" id="PF02518">
    <property type="entry name" value="HATPase_c"/>
    <property type="match status" value="1"/>
</dbReference>
<dbReference type="RefSeq" id="WP_151542272.1">
    <property type="nucleotide sequence ID" value="NZ_WBMR01000071.1"/>
</dbReference>
<dbReference type="InterPro" id="IPR003660">
    <property type="entry name" value="HAMP_dom"/>
</dbReference>
<comment type="subcellular location">
    <subcellularLocation>
        <location evidence="2">Cell membrane</location>
    </subcellularLocation>
</comment>
<dbReference type="SUPFAM" id="SSF55874">
    <property type="entry name" value="ATPase domain of HSP90 chaperone/DNA topoisomerase II/histidine kinase"/>
    <property type="match status" value="1"/>
</dbReference>
<dbReference type="Gene3D" id="3.30.565.10">
    <property type="entry name" value="Histidine kinase-like ATPase, C-terminal domain"/>
    <property type="match status" value="1"/>
</dbReference>
<dbReference type="SUPFAM" id="SSF47384">
    <property type="entry name" value="Homodimeric domain of signal transducing histidine kinase"/>
    <property type="match status" value="1"/>
</dbReference>
<accession>A0A6L3VT49</accession>
<evidence type="ECO:0000256" key="4">
    <source>
        <dbReference type="ARBA" id="ARBA00022553"/>
    </source>
</evidence>
<dbReference type="OrthoDB" id="9786919at2"/>
<dbReference type="Proteomes" id="UP000483004">
    <property type="component" value="Unassembled WGS sequence"/>
</dbReference>
<dbReference type="PRINTS" id="PR00344">
    <property type="entry name" value="BCTRLSENSOR"/>
</dbReference>
<evidence type="ECO:0000256" key="8">
    <source>
        <dbReference type="ARBA" id="ARBA00022989"/>
    </source>
</evidence>
<keyword evidence="5" id="KW-0808">Transferase</keyword>
<keyword evidence="6" id="KW-0812">Transmembrane</keyword>
<comment type="caution">
    <text evidence="13">The sequence shown here is derived from an EMBL/GenBank/DDBJ whole genome shotgun (WGS) entry which is preliminary data.</text>
</comment>
<evidence type="ECO:0000256" key="7">
    <source>
        <dbReference type="ARBA" id="ARBA00022777"/>
    </source>
</evidence>
<dbReference type="InterPro" id="IPR003594">
    <property type="entry name" value="HATPase_dom"/>
</dbReference>
<dbReference type="AlphaFoldDB" id="A0A6L3VT49"/>
<protein>
    <recommendedName>
        <fullName evidence="3">histidine kinase</fullName>
        <ecNumber evidence="3">2.7.13.3</ecNumber>
    </recommendedName>
</protein>
<keyword evidence="8" id="KW-1133">Transmembrane helix</keyword>
<evidence type="ECO:0000256" key="2">
    <source>
        <dbReference type="ARBA" id="ARBA00004236"/>
    </source>
</evidence>
<dbReference type="InterPro" id="IPR036097">
    <property type="entry name" value="HisK_dim/P_sf"/>
</dbReference>
<organism evidence="13 14">
    <name type="scientific">Actinomadura montaniterrae</name>
    <dbReference type="NCBI Taxonomy" id="1803903"/>
    <lineage>
        <taxon>Bacteria</taxon>
        <taxon>Bacillati</taxon>
        <taxon>Actinomycetota</taxon>
        <taxon>Actinomycetes</taxon>
        <taxon>Streptosporangiales</taxon>
        <taxon>Thermomonosporaceae</taxon>
        <taxon>Actinomadura</taxon>
    </lineage>
</organism>
<dbReference type="SMART" id="SM00387">
    <property type="entry name" value="HATPase_c"/>
    <property type="match status" value="1"/>
</dbReference>
<keyword evidence="4" id="KW-0597">Phosphoprotein</keyword>
<dbReference type="CDD" id="cd00075">
    <property type="entry name" value="HATPase"/>
    <property type="match status" value="1"/>
</dbReference>
<keyword evidence="14" id="KW-1185">Reference proteome</keyword>
<evidence type="ECO:0000256" key="9">
    <source>
        <dbReference type="ARBA" id="ARBA00023012"/>
    </source>
</evidence>
<dbReference type="InterPro" id="IPR005467">
    <property type="entry name" value="His_kinase_dom"/>
</dbReference>